<dbReference type="CDD" id="cd15471">
    <property type="entry name" value="Myo5p-like_CBD_afadin"/>
    <property type="match status" value="1"/>
</dbReference>
<dbReference type="CDD" id="cd22711">
    <property type="entry name" value="FHA_AFDN"/>
    <property type="match status" value="1"/>
</dbReference>
<proteinExistence type="predicted"/>
<feature type="region of interest" description="Disordered" evidence="2">
    <location>
        <begin position="136"/>
        <end position="196"/>
    </location>
</feature>
<feature type="compositionally biased region" description="Basic and acidic residues" evidence="2">
    <location>
        <begin position="2024"/>
        <end position="2150"/>
    </location>
</feature>
<dbReference type="InterPro" id="IPR008984">
    <property type="entry name" value="SMAD_FHA_dom_sf"/>
</dbReference>
<name>A0A1S3JJP8_LINAN</name>
<feature type="compositionally biased region" description="Basic and acidic residues" evidence="2">
    <location>
        <begin position="1557"/>
        <end position="1569"/>
    </location>
</feature>
<dbReference type="Pfam" id="PF00788">
    <property type="entry name" value="RA"/>
    <property type="match status" value="2"/>
</dbReference>
<dbReference type="STRING" id="7574.A0A1S3JJP8"/>
<feature type="compositionally biased region" description="Pro residues" evidence="2">
    <location>
        <begin position="1624"/>
        <end position="1640"/>
    </location>
</feature>
<feature type="compositionally biased region" description="Basic and acidic residues" evidence="2">
    <location>
        <begin position="1394"/>
        <end position="1410"/>
    </location>
</feature>
<feature type="compositionally biased region" description="Basic and acidic residues" evidence="2">
    <location>
        <begin position="1934"/>
        <end position="1954"/>
    </location>
</feature>
<feature type="compositionally biased region" description="Polar residues" evidence="2">
    <location>
        <begin position="2218"/>
        <end position="2234"/>
    </location>
</feature>
<evidence type="ECO:0000313" key="7">
    <source>
        <dbReference type="RefSeq" id="XP_013410607.1"/>
    </source>
</evidence>
<evidence type="ECO:0000259" key="4">
    <source>
        <dbReference type="PROSITE" id="PS50200"/>
    </source>
</evidence>
<dbReference type="Gene3D" id="2.60.200.20">
    <property type="match status" value="1"/>
</dbReference>
<protein>
    <submittedName>
        <fullName evidence="7">Afadin isoform X1</fullName>
    </submittedName>
</protein>
<dbReference type="FunFam" id="2.30.42.10:FF:000032">
    <property type="entry name" value="Afadin isoform A"/>
    <property type="match status" value="1"/>
</dbReference>
<dbReference type="Pfam" id="PF00595">
    <property type="entry name" value="PDZ"/>
    <property type="match status" value="1"/>
</dbReference>
<dbReference type="CDD" id="cd01782">
    <property type="entry name" value="RA1_Afadin"/>
    <property type="match status" value="1"/>
</dbReference>
<keyword evidence="1" id="KW-0130">Cell adhesion</keyword>
<sequence>MDKRAKEEERLRLHEQIKEWNANRLDLFELSLPNEQLEFHGVMRFFFQDDGAKVATKCIRVSSSATTRDVLDTLIEKFRPDMRMLSLPKYMLYEVHVNGEERKLANEEKPLLVQLNWGKDDREGRFLLKSENEATVPIHQASSPEIQQEKEKEKEKEVSFIRKLSKREKKDKKKKDKEARAKGKENESPNKESSVAEKLYNELPETSFTRSISNPEAVMRRRRQQKLEKKLQQIRSADGGPDQGGTLKIYGESLVHDVPYKTLLLSTADTAYYVVKETLDKYGLDKENPEDYCLVKVYGPPPDSQEYHGSLDREGMREEILDDDECPLAILMQHPPSRGAITYHLKKKPDGYKHIVKRQRKGKRQEDEFYAEQMRQERLPYLVPLNADGTDLPKPKKYRLQLNVTEVGSERSNSTSGQYLQLFGPTIQPRHCVIAHTEGVVTVTPTSREAECYVGGQRIAETTMLTNGVTVRFGRHHAFRFCDPKEEERQMMKRQMHSEPALRHQGNRNRDDPANNFETTFDVDGHIETVSSPSKDGMPRMPPGMEPGMPDILPATLEFREEGEDAFLSALISEVNGANVQFKLSPTYSLYMATRYRISRGYRPDMSPNERAHRLTVWCGKVATITQIAIQDNGDNASALAFWMANASELLHFFKHDREIGPFTLEAQDILAEAVQLAFKQLTLCLQGDLRHVMPAFLHDRDDDEEEDNVFTDNADVDERGQSRQSRGLGAVLQTLSSAMSLLRRCRVNAALTIQLFSQLFHYINMWLFNQVVTEPHLQLCSRTWGLRFKRRLARVEAWAEKQGLELAADCHLCRIIQAAHLLQAPKSSPDDIASISSACFKLNSLQLRALLQHYIPSQGEPRIPQDLIDSVVAVAENTADELTRSDGRDVRLEEDPDLNLPFLLPEDGYSCDVIRGVPGGLPEFVDPLCQTGLCRLTLQPMSSGLWTIYMPDQDPSAMSHESLSGSPPGLPQDVLPPGLPKDPEIINVTFQKVGGSMGLSIVAAKGEGQKDRGIYVKSVVTGGAAALNGQLQAGDQLLEVDGKSLVGLTQEKAAELMTKTGHTVTLRVAKQGAIYHGLATLLSQPSPVMQRASPAKRVTPQGGGKPRPVSEGRFDMNGPKDGSPMRQVAPDQRDGGPPAHMEPRPLHQQGQYRSSPALAKRTRSLSVPDYFELTSARRSGTVSVNMKDIVREAELRDMQARRDNEVLQGHLNDSIKKNKAKTLPRPLRKLSEKSDRNNNSQRPVRRHSIHSGSISPKLLDIIQQAERRDEKARIYSDVVEGRFHTRSLFSKSLTSLYTEDNQQQSRDNLHNASTGNIRDAPYRQPMLNSQSQQQLRMQDPPHDPSMRSQSVSNLKNEPPRDDRMRGMSTSTLPRAQQSRGEMARHAASQPDLNTRDNRDYVNDVRDRNNYENFQQPYADHMRNERHERPQYQEIQKYQQPQHPRDYGNRPGPQEMNYPPMREQQANQQNQMRNDRPRSDIYAQDRLDVNQNRPRSDFIDPNKVPNWQRDHGPPSSSYSQQDIPRSPAHNQQMQPHFYQNTQPRERSLTPPYDQMRRPAEMQQQMRRETPAVAPKPSVAPKPRDRVAPQEVPRMQVDNRKTQPNFFDPRQAPREPAYGHGGPSYPSPPQPQQQQPQPPGMRPQQSHSATETVTLQPDRYLPPHVQQELMRRRNESPELPPPPPEIAADLPPPPEELRYHDDLPPPPMPDPYEHHHPRGPQPGPASPPGGHDDRYRREPDMRRGPPHDMPRQQGEPPRGPGGYPPQSHPSPQQYGRYPPDGRQKSPGEPRPFHPQGHPQHRPHESQQPQPQDMRRPRAGSEREEGRQWQKDIEYVENASQKRWQNQKLYQQQVQPQQAPSQQRPPHPQQQQHPSYSQSRLMGVKNEPVQDAPSSPSPWEKDEKEKVRKRQQQEVGRYRDQLIEELQSKPSLSPEEQERLRRLRLEQEFQRRVEEMEGKDDDDEDTDMTDKARGRQAMLRMMQENLNTSKQRMQDKDQEIMRQQQQAEAERQERPYMNRPGPAQDPRQDRMLQRFEQERNEQKERAARQQEKREREHEEYLQKQKAEEVARERERLQAEQELRERQRREAAEHRRMLLEEEERLKRKREEEVRQKREQERRQMQELQEARDAEERRIREENRRRDEEMEHQRRMMQQLQREQQMQDEYRQTDPYGNYPYEAGYSNYPPPGEQDKSATLPPPNHMPSGSVPPPPERKSSYEYLNQYQRVQPNLNSSAMRGGSDTAGPTKKTVSFDTKPATEMTYNNVDHDQSPASPPGNFPPNGGFETPNGPSTANGDGPETPNYANLPSQTFTTGSTPGVIGAQEVYRDPRARIEATRAASLNKKSGPERMSFRDKMKMFAAEAGELTPQERTKSSRAQKEIERTMVSPQH</sequence>
<feature type="compositionally biased region" description="Low complexity" evidence="2">
    <location>
        <begin position="1570"/>
        <end position="1580"/>
    </location>
</feature>
<dbReference type="GO" id="GO:0007165">
    <property type="term" value="P:signal transduction"/>
    <property type="evidence" value="ECO:0007669"/>
    <property type="project" value="InterPro"/>
</dbReference>
<dbReference type="FunCoup" id="A0A1S3JJP8">
    <property type="interactions" value="571"/>
</dbReference>
<feature type="compositionally biased region" description="Basic and acidic residues" evidence="2">
    <location>
        <begin position="176"/>
        <end position="190"/>
    </location>
</feature>
<dbReference type="CDD" id="cd06789">
    <property type="entry name" value="PDZ_AFDN-like"/>
    <property type="match status" value="1"/>
</dbReference>
<dbReference type="PANTHER" id="PTHR10398">
    <property type="entry name" value="AFADIN"/>
    <property type="match status" value="1"/>
</dbReference>
<dbReference type="SUPFAM" id="SSF50156">
    <property type="entry name" value="PDZ domain-like"/>
    <property type="match status" value="1"/>
</dbReference>
<dbReference type="Gene3D" id="2.30.42.10">
    <property type="match status" value="1"/>
</dbReference>
<feature type="compositionally biased region" description="Polar residues" evidence="2">
    <location>
        <begin position="1368"/>
        <end position="1380"/>
    </location>
</feature>
<feature type="region of interest" description="Disordered" evidence="2">
    <location>
        <begin position="495"/>
        <end position="519"/>
    </location>
</feature>
<feature type="compositionally biased region" description="Polar residues" evidence="2">
    <location>
        <begin position="1300"/>
        <end position="1317"/>
    </location>
</feature>
<dbReference type="InterPro" id="IPR002710">
    <property type="entry name" value="Dilute_dom"/>
</dbReference>
<feature type="compositionally biased region" description="Basic and acidic residues" evidence="2">
    <location>
        <begin position="147"/>
        <end position="160"/>
    </location>
</feature>
<feature type="compositionally biased region" description="Basic and acidic residues" evidence="2">
    <location>
        <begin position="1473"/>
        <end position="1500"/>
    </location>
</feature>
<evidence type="ECO:0000313" key="6">
    <source>
        <dbReference type="Proteomes" id="UP000085678"/>
    </source>
</evidence>
<dbReference type="SMART" id="SM01132">
    <property type="entry name" value="DIL"/>
    <property type="match status" value="1"/>
</dbReference>
<dbReference type="InterPro" id="IPR028842">
    <property type="entry name" value="Afadin"/>
</dbReference>
<dbReference type="InterPro" id="IPR036034">
    <property type="entry name" value="PDZ_sf"/>
</dbReference>
<feature type="domain" description="Ras-associating" evidence="4">
    <location>
        <begin position="243"/>
        <end position="350"/>
    </location>
</feature>
<reference evidence="7" key="1">
    <citation type="submission" date="2025-08" db="UniProtKB">
        <authorList>
            <consortium name="RefSeq"/>
        </authorList>
    </citation>
    <scope>IDENTIFICATION</scope>
    <source>
        <tissue evidence="7">Gonads</tissue>
    </source>
</reference>
<feature type="compositionally biased region" description="Basic and acidic residues" evidence="2">
    <location>
        <begin position="1729"/>
        <end position="1749"/>
    </location>
</feature>
<organism evidence="6 7">
    <name type="scientific">Lingula anatina</name>
    <name type="common">Brachiopod</name>
    <name type="synonym">Lingula unguis</name>
    <dbReference type="NCBI Taxonomy" id="7574"/>
    <lineage>
        <taxon>Eukaryota</taxon>
        <taxon>Metazoa</taxon>
        <taxon>Spiralia</taxon>
        <taxon>Lophotrochozoa</taxon>
        <taxon>Brachiopoda</taxon>
        <taxon>Linguliformea</taxon>
        <taxon>Lingulata</taxon>
        <taxon>Lingulida</taxon>
        <taxon>Linguloidea</taxon>
        <taxon>Lingulidae</taxon>
        <taxon>Lingula</taxon>
    </lineage>
</organism>
<feature type="domain" description="PDZ" evidence="3">
    <location>
        <begin position="988"/>
        <end position="1073"/>
    </location>
</feature>
<feature type="compositionally biased region" description="Pro residues" evidence="2">
    <location>
        <begin position="1756"/>
        <end position="1767"/>
    </location>
</feature>
<dbReference type="Proteomes" id="UP000085678">
    <property type="component" value="Unplaced"/>
</dbReference>
<feature type="region of interest" description="Disordered" evidence="2">
    <location>
        <begin position="1213"/>
        <end position="1253"/>
    </location>
</feature>
<dbReference type="SMART" id="SM00314">
    <property type="entry name" value="RA"/>
    <property type="match status" value="2"/>
</dbReference>
<dbReference type="Gene3D" id="3.10.20.90">
    <property type="entry name" value="Phosphatidylinositol 3-kinase Catalytic Subunit, Chain A, domain 1"/>
    <property type="match status" value="2"/>
</dbReference>
<feature type="compositionally biased region" description="Basic and acidic residues" evidence="2">
    <location>
        <begin position="1778"/>
        <end position="1790"/>
    </location>
</feature>
<dbReference type="SUPFAM" id="SSF49879">
    <property type="entry name" value="SMAD/FHA domain"/>
    <property type="match status" value="1"/>
</dbReference>
<dbReference type="FunFam" id="3.10.20.90:FF:000025">
    <property type="entry name" value="Afadin, adherens junction formation factor"/>
    <property type="match status" value="1"/>
</dbReference>
<feature type="compositionally biased region" description="Basic and acidic residues" evidence="2">
    <location>
        <begin position="495"/>
        <end position="513"/>
    </location>
</feature>
<dbReference type="PANTHER" id="PTHR10398:SF2">
    <property type="entry name" value="AFADIN"/>
    <property type="match status" value="1"/>
</dbReference>
<evidence type="ECO:0000259" key="5">
    <source>
        <dbReference type="PROSITE" id="PS51126"/>
    </source>
</evidence>
<feature type="compositionally biased region" description="Polar residues" evidence="2">
    <location>
        <begin position="1514"/>
        <end position="1531"/>
    </location>
</feature>
<evidence type="ECO:0000256" key="2">
    <source>
        <dbReference type="SAM" id="MobiDB-lite"/>
    </source>
</evidence>
<gene>
    <name evidence="7" type="primary">LOC106173864</name>
</gene>
<dbReference type="InterPro" id="IPR029071">
    <property type="entry name" value="Ubiquitin-like_domsf"/>
</dbReference>
<feature type="domain" description="Ras-associating" evidence="4">
    <location>
        <begin position="39"/>
        <end position="133"/>
    </location>
</feature>
<dbReference type="PROSITE" id="PS50106">
    <property type="entry name" value="PDZ"/>
    <property type="match status" value="1"/>
</dbReference>
<dbReference type="CDD" id="cd01781">
    <property type="entry name" value="RA2_Afadin"/>
    <property type="match status" value="1"/>
</dbReference>
<dbReference type="KEGG" id="lak:106173864"/>
<feature type="compositionally biased region" description="Basic and acidic residues" evidence="2">
    <location>
        <begin position="2367"/>
        <end position="2382"/>
    </location>
</feature>
<feature type="compositionally biased region" description="Polar residues" evidence="2">
    <location>
        <begin position="1347"/>
        <end position="1356"/>
    </location>
</feature>
<feature type="region of interest" description="Disordered" evidence="2">
    <location>
        <begin position="2361"/>
        <end position="2389"/>
    </location>
</feature>
<dbReference type="OrthoDB" id="6260541at2759"/>
<feature type="compositionally biased region" description="Basic residues" evidence="2">
    <location>
        <begin position="163"/>
        <end position="175"/>
    </location>
</feature>
<evidence type="ECO:0000256" key="1">
    <source>
        <dbReference type="ARBA" id="ARBA00022889"/>
    </source>
</evidence>
<dbReference type="InterPro" id="IPR037977">
    <property type="entry name" value="CBD_Afadin"/>
</dbReference>
<dbReference type="PROSITE" id="PS51126">
    <property type="entry name" value="DILUTE"/>
    <property type="match status" value="1"/>
</dbReference>
<feature type="region of interest" description="Disordered" evidence="2">
    <location>
        <begin position="1557"/>
        <end position="2318"/>
    </location>
</feature>
<dbReference type="InParanoid" id="A0A1S3JJP8"/>
<dbReference type="GO" id="GO:0007155">
    <property type="term" value="P:cell adhesion"/>
    <property type="evidence" value="ECO:0007669"/>
    <property type="project" value="UniProtKB-KW"/>
</dbReference>
<dbReference type="Pfam" id="PF01843">
    <property type="entry name" value="DIL"/>
    <property type="match status" value="1"/>
</dbReference>
<feature type="compositionally biased region" description="Polar residues" evidence="2">
    <location>
        <begin position="1327"/>
        <end position="1337"/>
    </location>
</feature>
<feature type="domain" description="Dilute" evidence="5">
    <location>
        <begin position="626"/>
        <end position="878"/>
    </location>
</feature>
<feature type="compositionally biased region" description="Pro residues" evidence="2">
    <location>
        <begin position="1677"/>
        <end position="1693"/>
    </location>
</feature>
<feature type="region of interest" description="Disordered" evidence="2">
    <location>
        <begin position="1087"/>
        <end position="1162"/>
    </location>
</feature>
<feature type="compositionally biased region" description="Polar residues" evidence="2">
    <location>
        <begin position="2301"/>
        <end position="2315"/>
    </location>
</feature>
<accession>A0A1S3JJP8</accession>
<evidence type="ECO:0000259" key="3">
    <source>
        <dbReference type="PROSITE" id="PS50106"/>
    </source>
</evidence>
<dbReference type="InterPro" id="IPR000253">
    <property type="entry name" value="FHA_dom"/>
</dbReference>
<feature type="region of interest" description="Disordered" evidence="2">
    <location>
        <begin position="1300"/>
        <end position="1423"/>
    </location>
</feature>
<dbReference type="GeneID" id="106173864"/>
<dbReference type="PROSITE" id="PS50200">
    <property type="entry name" value="RA"/>
    <property type="match status" value="2"/>
</dbReference>
<feature type="compositionally biased region" description="Basic and acidic residues" evidence="2">
    <location>
        <begin position="1811"/>
        <end position="1832"/>
    </location>
</feature>
<feature type="compositionally biased region" description="Low complexity" evidence="2">
    <location>
        <begin position="1867"/>
        <end position="1877"/>
    </location>
</feature>
<feature type="compositionally biased region" description="Low complexity" evidence="2">
    <location>
        <begin position="2278"/>
        <end position="2289"/>
    </location>
</feature>
<keyword evidence="6" id="KW-1185">Reference proteome</keyword>
<dbReference type="SMART" id="SM00228">
    <property type="entry name" value="PDZ"/>
    <property type="match status" value="1"/>
</dbReference>
<dbReference type="InterPro" id="IPR001478">
    <property type="entry name" value="PDZ"/>
</dbReference>
<feature type="compositionally biased region" description="Pro residues" evidence="2">
    <location>
        <begin position="2196"/>
        <end position="2210"/>
    </location>
</feature>
<feature type="compositionally biased region" description="Basic residues" evidence="2">
    <location>
        <begin position="1218"/>
        <end position="1229"/>
    </location>
</feature>
<feature type="compositionally biased region" description="Low complexity" evidence="2">
    <location>
        <begin position="1844"/>
        <end position="1860"/>
    </location>
</feature>
<feature type="region of interest" description="Disordered" evidence="2">
    <location>
        <begin position="1436"/>
        <end position="1531"/>
    </location>
</feature>
<feature type="compositionally biased region" description="Acidic residues" evidence="2">
    <location>
        <begin position="1955"/>
        <end position="1965"/>
    </location>
</feature>
<dbReference type="GO" id="GO:0005911">
    <property type="term" value="C:cell-cell junction"/>
    <property type="evidence" value="ECO:0007669"/>
    <property type="project" value="InterPro"/>
</dbReference>
<dbReference type="Pfam" id="PF00498">
    <property type="entry name" value="FHA"/>
    <property type="match status" value="1"/>
</dbReference>
<dbReference type="SUPFAM" id="SSF54236">
    <property type="entry name" value="Ubiquitin-like"/>
    <property type="match status" value="2"/>
</dbReference>
<dbReference type="RefSeq" id="XP_013410607.1">
    <property type="nucleotide sequence ID" value="XM_013555153.1"/>
</dbReference>
<dbReference type="InterPro" id="IPR000159">
    <property type="entry name" value="RA_dom"/>
</dbReference>